<evidence type="ECO:0000259" key="3">
    <source>
        <dbReference type="PROSITE" id="PS50021"/>
    </source>
</evidence>
<proteinExistence type="predicted"/>
<feature type="transmembrane region" description="Helical" evidence="2">
    <location>
        <begin position="1017"/>
        <end position="1036"/>
    </location>
</feature>
<sequence>MMEMDRAVGGPHSADVLRVLSDYSPCSAGSSFRELDDVFLQTQARIWLGEVLHTRLDEETPIADLLADGKLLFQASRVIWKMLLTKCIELRYSKAYIYEPSISRKCSGRYMPYSNVDSFLKVCQMLGLTGVDLFSPSDVVEKRDIRRVCMCIRLLSKKARSKHLIVPDFDIVTYTIAMPTDMVGCIRRSLEQSQCSASSSGGGNLCINSKVKYRQQNQNEDYARSYDSYSEGSDDVESDFRILGFHSPDSNASDTATLLFPDLEKSLVRVSEVAENCFLTKNVLLSDTEDQEVDGYNSQGGPVSVMASMSSLNTNHQRNVNPEVTIHHDAILNHLCIESQNDLNAGELYINGIGHPMCSLENSAMSFCNVKTPVSVVGDSMDAKTSEGCYAAQQSDISELNGHRTDCCDYVLSDRKGKGRIFMIDNGSRSNRRASKYVLGRRFSDEMEDAEVSSMASLDSVSSKLVTVDYEDGFEVKLDFTNVRIDSPKFQTLENDRMDVRSVSGPKFHDIVECQNPEDIVTPESDRSQGNLKCVNSVNSTYAFQPTADWKRFFTMGDQNHVGTDAYGIRYDRDSAVAQADNKVLSNFNAALNSENVSSNVNWNQLDEVLSSQSDSPCSIQTIWNEKDQGLMTMVSNEGNSFAPPCELMIPHGLYPNFNCHSPTKALGDALQLDNSKSLVVVNTDDIYIASKIGADTDTRKDRCISQSTSCFGKDTEVSCEALCAGSTVARNEMNLEVLEVETCYKYLFVENNLNHSFKQMLQDGVCSKNNPEEKFVLNRFSTWTGGEEREPTSPLSLETSCFPQVNQSGISIRADNEKIVLDGRNSLSTATWCHRSSLFDDIATPDLMIHQQDLDVNMDIHIQPVRGDAQSAELDSYRLKIESMGSLDEVRDACSKLSGGLGIRNIDHHETQTTITVLMDKHAVHTNDVPVSQSMLTLDKPPYSSVACSEETGKEENSEHLLETTLQVFHGACINCDKEVTYCTKHMDESEGKHEKVKSRTVECPKVSEHKSGKKILLRSIAGGATLFGGILLFLHFRRKGSREKNCERSLPSTQTRKASSPELSTRKTPKGDGTHWVYPIDRLRFQE</sequence>
<dbReference type="Gene3D" id="1.10.418.10">
    <property type="entry name" value="Calponin-like domain"/>
    <property type="match status" value="1"/>
</dbReference>
<evidence type="ECO:0000256" key="2">
    <source>
        <dbReference type="SAM" id="Phobius"/>
    </source>
</evidence>
<dbReference type="SUPFAM" id="SSF47576">
    <property type="entry name" value="Calponin-homology domain, CH-domain"/>
    <property type="match status" value="1"/>
</dbReference>
<name>A0A9Q0K5Q4_9MAGN</name>
<dbReference type="GO" id="GO:0005884">
    <property type="term" value="C:actin filament"/>
    <property type="evidence" value="ECO:0007669"/>
    <property type="project" value="TreeGrafter"/>
</dbReference>
<dbReference type="Proteomes" id="UP001141806">
    <property type="component" value="Unassembled WGS sequence"/>
</dbReference>
<keyword evidence="2" id="KW-0472">Membrane</keyword>
<dbReference type="CDD" id="cd00014">
    <property type="entry name" value="CH_SF"/>
    <property type="match status" value="1"/>
</dbReference>
<keyword evidence="2" id="KW-0812">Transmembrane</keyword>
<organism evidence="4 5">
    <name type="scientific">Protea cynaroides</name>
    <dbReference type="NCBI Taxonomy" id="273540"/>
    <lineage>
        <taxon>Eukaryota</taxon>
        <taxon>Viridiplantae</taxon>
        <taxon>Streptophyta</taxon>
        <taxon>Embryophyta</taxon>
        <taxon>Tracheophyta</taxon>
        <taxon>Spermatophyta</taxon>
        <taxon>Magnoliopsida</taxon>
        <taxon>Proteales</taxon>
        <taxon>Proteaceae</taxon>
        <taxon>Protea</taxon>
    </lineage>
</organism>
<dbReference type="EMBL" id="JAMYWD010000007">
    <property type="protein sequence ID" value="KAJ4964819.1"/>
    <property type="molecule type" value="Genomic_DNA"/>
</dbReference>
<dbReference type="PANTHER" id="PTHR46756:SF18">
    <property type="entry name" value="GAS2-LIKE PROTEIN PICKLED EGGS"/>
    <property type="match status" value="1"/>
</dbReference>
<dbReference type="GO" id="GO:0051015">
    <property type="term" value="F:actin filament binding"/>
    <property type="evidence" value="ECO:0007669"/>
    <property type="project" value="TreeGrafter"/>
</dbReference>
<dbReference type="InterPro" id="IPR001715">
    <property type="entry name" value="CH_dom"/>
</dbReference>
<reference evidence="4" key="1">
    <citation type="journal article" date="2023" name="Plant J.">
        <title>The genome of the king protea, Protea cynaroides.</title>
        <authorList>
            <person name="Chang J."/>
            <person name="Duong T.A."/>
            <person name="Schoeman C."/>
            <person name="Ma X."/>
            <person name="Roodt D."/>
            <person name="Barker N."/>
            <person name="Li Z."/>
            <person name="Van de Peer Y."/>
            <person name="Mizrachi E."/>
        </authorList>
    </citation>
    <scope>NUCLEOTIDE SEQUENCE</scope>
    <source>
        <tissue evidence="4">Young leaves</tissue>
    </source>
</reference>
<dbReference type="AlphaFoldDB" id="A0A9Q0K5Q4"/>
<evidence type="ECO:0000313" key="5">
    <source>
        <dbReference type="Proteomes" id="UP001141806"/>
    </source>
</evidence>
<feature type="domain" description="Calponin-homology (CH)" evidence="3">
    <location>
        <begin position="38"/>
        <end position="160"/>
    </location>
</feature>
<keyword evidence="2" id="KW-1133">Transmembrane helix</keyword>
<accession>A0A9Q0K5Q4</accession>
<protein>
    <recommendedName>
        <fullName evidence="3">Calponin-homology (CH) domain-containing protein</fullName>
    </recommendedName>
</protein>
<dbReference type="OrthoDB" id="21595at2759"/>
<dbReference type="GO" id="GO:0051764">
    <property type="term" value="P:actin crosslink formation"/>
    <property type="evidence" value="ECO:0007669"/>
    <property type="project" value="TreeGrafter"/>
</dbReference>
<dbReference type="GO" id="GO:0008093">
    <property type="term" value="F:cytoskeletal anchor activity"/>
    <property type="evidence" value="ECO:0007669"/>
    <property type="project" value="TreeGrafter"/>
</dbReference>
<comment type="caution">
    <text evidence="4">The sequence shown here is derived from an EMBL/GenBank/DDBJ whole genome shotgun (WGS) entry which is preliminary data.</text>
</comment>
<evidence type="ECO:0000256" key="1">
    <source>
        <dbReference type="SAM" id="MobiDB-lite"/>
    </source>
</evidence>
<feature type="region of interest" description="Disordered" evidence="1">
    <location>
        <begin position="1046"/>
        <end position="1076"/>
    </location>
</feature>
<dbReference type="InterPro" id="IPR036872">
    <property type="entry name" value="CH_dom_sf"/>
</dbReference>
<dbReference type="PROSITE" id="PS50021">
    <property type="entry name" value="CH"/>
    <property type="match status" value="1"/>
</dbReference>
<dbReference type="PANTHER" id="PTHR46756">
    <property type="entry name" value="TRANSGELIN"/>
    <property type="match status" value="1"/>
</dbReference>
<gene>
    <name evidence="4" type="ORF">NE237_016668</name>
</gene>
<evidence type="ECO:0000313" key="4">
    <source>
        <dbReference type="EMBL" id="KAJ4964819.1"/>
    </source>
</evidence>
<feature type="compositionally biased region" description="Polar residues" evidence="1">
    <location>
        <begin position="1052"/>
        <end position="1065"/>
    </location>
</feature>
<keyword evidence="5" id="KW-1185">Reference proteome</keyword>